<comment type="caution">
    <text evidence="1">The sequence shown here is derived from an EMBL/GenBank/DDBJ whole genome shotgun (WGS) entry which is preliminary data.</text>
</comment>
<reference evidence="1" key="1">
    <citation type="submission" date="2020-08" db="EMBL/GenBank/DDBJ databases">
        <title>Plant Genome Project.</title>
        <authorList>
            <person name="Zhang R.-G."/>
        </authorList>
    </citation>
    <scope>NUCLEOTIDE SEQUENCE</scope>
    <source>
        <strain evidence="1">WSP0</strain>
        <tissue evidence="1">Leaf</tissue>
    </source>
</reference>
<protein>
    <submittedName>
        <fullName evidence="1">Uncharacterized protein</fullName>
    </submittedName>
</protein>
<evidence type="ECO:0000313" key="1">
    <source>
        <dbReference type="EMBL" id="KAG5527649.1"/>
    </source>
</evidence>
<sequence>MSASLGISLLSFIRYSNDNNKLDVELLKSLQDGKWLKSDQGFVNPLGAVYLTSDIGEDIQHVAEMRIVDKTCYRDELRGFVNELKLLGGGSDSGKRV</sequence>
<name>A0AAV6IK05_9ERIC</name>
<gene>
    <name evidence="1" type="ORF">RHGRI_028541</name>
</gene>
<dbReference type="Proteomes" id="UP000823749">
    <property type="component" value="Chromosome 10"/>
</dbReference>
<accession>A0AAV6IK05</accession>
<dbReference type="AlphaFoldDB" id="A0AAV6IK05"/>
<evidence type="ECO:0000313" key="2">
    <source>
        <dbReference type="Proteomes" id="UP000823749"/>
    </source>
</evidence>
<organism evidence="1 2">
    <name type="scientific">Rhododendron griersonianum</name>
    <dbReference type="NCBI Taxonomy" id="479676"/>
    <lineage>
        <taxon>Eukaryota</taxon>
        <taxon>Viridiplantae</taxon>
        <taxon>Streptophyta</taxon>
        <taxon>Embryophyta</taxon>
        <taxon>Tracheophyta</taxon>
        <taxon>Spermatophyta</taxon>
        <taxon>Magnoliopsida</taxon>
        <taxon>eudicotyledons</taxon>
        <taxon>Gunneridae</taxon>
        <taxon>Pentapetalae</taxon>
        <taxon>asterids</taxon>
        <taxon>Ericales</taxon>
        <taxon>Ericaceae</taxon>
        <taxon>Ericoideae</taxon>
        <taxon>Rhodoreae</taxon>
        <taxon>Rhododendron</taxon>
    </lineage>
</organism>
<keyword evidence="2" id="KW-1185">Reference proteome</keyword>
<proteinExistence type="predicted"/>
<dbReference type="EMBL" id="JACTNZ010000010">
    <property type="protein sequence ID" value="KAG5527649.1"/>
    <property type="molecule type" value="Genomic_DNA"/>
</dbReference>